<accession>A0A0W0WV18</accession>
<protein>
    <submittedName>
        <fullName evidence="1">Uncharacterized protein</fullName>
    </submittedName>
</protein>
<comment type="caution">
    <text evidence="1">The sequence shown here is derived from an EMBL/GenBank/DDBJ whole genome shotgun (WGS) entry which is preliminary data.</text>
</comment>
<evidence type="ECO:0000313" key="1">
    <source>
        <dbReference type="EMBL" id="KTD36168.1"/>
    </source>
</evidence>
<reference evidence="1 2" key="1">
    <citation type="submission" date="2015-11" db="EMBL/GenBank/DDBJ databases">
        <title>Genomic analysis of 38 Legionella species identifies large and diverse effector repertoires.</title>
        <authorList>
            <person name="Burstein D."/>
            <person name="Amaro F."/>
            <person name="Zusman T."/>
            <person name="Lifshitz Z."/>
            <person name="Cohen O."/>
            <person name="Gilbert J.A."/>
            <person name="Pupko T."/>
            <person name="Shuman H.A."/>
            <person name="Segal G."/>
        </authorList>
    </citation>
    <scope>NUCLEOTIDE SEQUENCE [LARGE SCALE GENOMIC DNA]</scope>
    <source>
        <strain evidence="1 2">ATCC 49506</strain>
    </source>
</reference>
<keyword evidence="2" id="KW-1185">Reference proteome</keyword>
<name>A0A0W0WV18_9GAMM</name>
<dbReference type="Proteomes" id="UP000054725">
    <property type="component" value="Unassembled WGS sequence"/>
</dbReference>
<dbReference type="AlphaFoldDB" id="A0A0W0WV18"/>
<proteinExistence type="predicted"/>
<sequence length="144" mass="16594">MRIYMFKWPRHLEEASTEKVNKAEYFVGGLVLPLPKIKEIALSLAKTVNCEPKNIQFTEIFMSREKFIELRGQCTYLTESALNTILEENEKHKPRGVKPLSYYAAKSAASLTVTPDFFSSQKITAEAKEQIEEAFFEIEILLNR</sequence>
<dbReference type="EMBL" id="LNYO01000013">
    <property type="protein sequence ID" value="KTD36168.1"/>
    <property type="molecule type" value="Genomic_DNA"/>
</dbReference>
<organism evidence="1 2">
    <name type="scientific">Legionella nautarum</name>
    <dbReference type="NCBI Taxonomy" id="45070"/>
    <lineage>
        <taxon>Bacteria</taxon>
        <taxon>Pseudomonadati</taxon>
        <taxon>Pseudomonadota</taxon>
        <taxon>Gammaproteobacteria</taxon>
        <taxon>Legionellales</taxon>
        <taxon>Legionellaceae</taxon>
        <taxon>Legionella</taxon>
    </lineage>
</organism>
<dbReference type="PATRIC" id="fig|45070.6.peg.1217"/>
<gene>
    <name evidence="1" type="ORF">Lnau_1152</name>
</gene>
<evidence type="ECO:0000313" key="2">
    <source>
        <dbReference type="Proteomes" id="UP000054725"/>
    </source>
</evidence>
<dbReference type="RefSeq" id="WP_058504190.1">
    <property type="nucleotide sequence ID" value="NZ_CAAAIF010000001.1"/>
</dbReference>